<name>A0A543IMW5_9ACTN</name>
<dbReference type="AlphaFoldDB" id="A0A543IMW5"/>
<keyword evidence="1" id="KW-1133">Transmembrane helix</keyword>
<accession>A0A543IMW5</accession>
<comment type="caution">
    <text evidence="2">The sequence shown here is derived from an EMBL/GenBank/DDBJ whole genome shotgun (WGS) entry which is preliminary data.</text>
</comment>
<gene>
    <name evidence="2" type="ORF">FHX41_5702</name>
</gene>
<protein>
    <submittedName>
        <fullName evidence="2">Uncharacterized protein</fullName>
    </submittedName>
</protein>
<organism evidence="2 3">
    <name type="scientific">Actinomadura hallensis</name>
    <dbReference type="NCBI Taxonomy" id="337895"/>
    <lineage>
        <taxon>Bacteria</taxon>
        <taxon>Bacillati</taxon>
        <taxon>Actinomycetota</taxon>
        <taxon>Actinomycetes</taxon>
        <taxon>Streptosporangiales</taxon>
        <taxon>Thermomonosporaceae</taxon>
        <taxon>Actinomadura</taxon>
    </lineage>
</organism>
<evidence type="ECO:0000313" key="2">
    <source>
        <dbReference type="EMBL" id="TQM71920.1"/>
    </source>
</evidence>
<dbReference type="Proteomes" id="UP000316706">
    <property type="component" value="Unassembled WGS sequence"/>
</dbReference>
<proteinExistence type="predicted"/>
<keyword evidence="1" id="KW-0472">Membrane</keyword>
<feature type="transmembrane region" description="Helical" evidence="1">
    <location>
        <begin position="27"/>
        <end position="45"/>
    </location>
</feature>
<sequence>MLATQFFGGALAPVIYVPLYAGHGDPAFAATAVGPVLAVLVFLGLRSPRGVST</sequence>
<evidence type="ECO:0000313" key="3">
    <source>
        <dbReference type="Proteomes" id="UP000316706"/>
    </source>
</evidence>
<reference evidence="2 3" key="1">
    <citation type="submission" date="2019-06" db="EMBL/GenBank/DDBJ databases">
        <title>Sequencing the genomes of 1000 actinobacteria strains.</title>
        <authorList>
            <person name="Klenk H.-P."/>
        </authorList>
    </citation>
    <scope>NUCLEOTIDE SEQUENCE [LARGE SCALE GENOMIC DNA]</scope>
    <source>
        <strain evidence="2 3">DSM 45043</strain>
    </source>
</reference>
<dbReference type="EMBL" id="VFPO01000001">
    <property type="protein sequence ID" value="TQM71920.1"/>
    <property type="molecule type" value="Genomic_DNA"/>
</dbReference>
<keyword evidence="1" id="KW-0812">Transmembrane</keyword>
<keyword evidence="3" id="KW-1185">Reference proteome</keyword>
<evidence type="ECO:0000256" key="1">
    <source>
        <dbReference type="SAM" id="Phobius"/>
    </source>
</evidence>